<dbReference type="GO" id="GO:0003924">
    <property type="term" value="F:GTPase activity"/>
    <property type="evidence" value="ECO:0007669"/>
    <property type="project" value="InterPro"/>
</dbReference>
<keyword evidence="12" id="KW-1185">Reference proteome</keyword>
<dbReference type="InterPro" id="IPR054696">
    <property type="entry name" value="GTP-eEF1A_C"/>
</dbReference>
<name>A0A1H6MBP9_9BACT</name>
<feature type="domain" description="Tr-type G" evidence="10">
    <location>
        <begin position="13"/>
        <end position="231"/>
    </location>
</feature>
<dbReference type="Proteomes" id="UP000176204">
    <property type="component" value="Chromosome I"/>
</dbReference>
<dbReference type="InterPro" id="IPR044139">
    <property type="entry name" value="CysN_NoDQ_III"/>
</dbReference>
<dbReference type="PANTHER" id="PTHR23115">
    <property type="entry name" value="TRANSLATION FACTOR"/>
    <property type="match status" value="1"/>
</dbReference>
<dbReference type="Gene3D" id="2.40.30.10">
    <property type="entry name" value="Translation factors"/>
    <property type="match status" value="2"/>
</dbReference>
<organism evidence="11 12">
    <name type="scientific">Akkermansia glycaniphila</name>
    <dbReference type="NCBI Taxonomy" id="1679444"/>
    <lineage>
        <taxon>Bacteria</taxon>
        <taxon>Pseudomonadati</taxon>
        <taxon>Verrucomicrobiota</taxon>
        <taxon>Verrucomicrobiia</taxon>
        <taxon>Verrucomicrobiales</taxon>
        <taxon>Akkermansiaceae</taxon>
        <taxon>Akkermansia</taxon>
    </lineage>
</organism>
<sequence>MDIDSYLNEHENKSLLRILTCGSVDDGKSTLIGRLLYDSKLIFDDQLSALRRDSEKSGTTGAGEFDYALLLDGLKAEREQGITIDVAYRYFTTPKRKFIIADCPGHVQYTRNMATGASTADLAIILIDARHGLLTQTRRHAFIVSLLGIRHLIVAVNKMDLFDYDRNVFDNIRRSFEEFATGLHIPDIRYIPLSALKGENIVQPSEAIPWYEGPSLLDILETVDTTADRNLDDFRFPVQYVIRPDLHFRGFAGSVVSGTIRTGDEIAVLPSLRTSRIKRIVTADGDLGEAFAPQAVTLELEDEIDISSGDMIVKADNLPTVSRHLEAIVIWMTDTPLREGNNYLLRHAGRNVKAHITDIVHQIDVNTLEQQAADNIPLNGVARIRLETVAPLYLDNYRDNRSTGVFILIDPVTNTTAGGAMILRPIEENDGSGTASAPAALTPISLEQGYITATQRIRRQGYAGRAILLSGTDAEQSRHWAKTLEQELFARGLQTYYLAETQPETSVPSPDGVQRLAELAYTLAGAGIIAIAAIPHFPAEDFAYWPPADGTRQPLLVWLGEPGTAPAGTHITLHPGKQTEQRFNLLVALLAETNIAPETSTH</sequence>
<evidence type="ECO:0000256" key="6">
    <source>
        <dbReference type="ARBA" id="ARBA00023134"/>
    </source>
</evidence>
<dbReference type="KEGG" id="agl:PYTT_2334"/>
<comment type="pathway">
    <text evidence="1 9">Sulfur metabolism; hydrogen sulfide biosynthesis; sulfite from sulfate: step 1/3.</text>
</comment>
<dbReference type="GO" id="GO:0004781">
    <property type="term" value="F:sulfate adenylyltransferase (ATP) activity"/>
    <property type="evidence" value="ECO:0007669"/>
    <property type="project" value="UniProtKB-UniRule"/>
</dbReference>
<proteinExistence type="inferred from homology"/>
<dbReference type="SUPFAM" id="SSF50465">
    <property type="entry name" value="EF-Tu/eEF-1alpha/eIF2-gamma C-terminal domain"/>
    <property type="match status" value="1"/>
</dbReference>
<comment type="similarity">
    <text evidence="9">Belongs to the TRAFAC class translation factor GTPase superfamily. Classic translation factor GTPase family. CysN/NodQ subfamily.</text>
</comment>
<dbReference type="Gene3D" id="3.40.50.300">
    <property type="entry name" value="P-loop containing nucleotide triphosphate hydrolases"/>
    <property type="match status" value="1"/>
</dbReference>
<dbReference type="Pfam" id="PF22594">
    <property type="entry name" value="GTP-eEF1A_C"/>
    <property type="match status" value="1"/>
</dbReference>
<protein>
    <recommendedName>
        <fullName evidence="9">Sulfate adenylyltransferase subunit 1</fullName>
        <ecNumber evidence="9">2.7.7.4</ecNumber>
    </recommendedName>
    <alternativeName>
        <fullName evidence="9">ATP-sulfurylase large subunit</fullName>
    </alternativeName>
    <alternativeName>
        <fullName evidence="9">Sulfate adenylate transferase</fullName>
        <shortName evidence="9">SAT</shortName>
    </alternativeName>
</protein>
<dbReference type="CDD" id="cd04166">
    <property type="entry name" value="CysN_ATPS"/>
    <property type="match status" value="1"/>
</dbReference>
<dbReference type="CDD" id="cd04095">
    <property type="entry name" value="CysN_NoDQ_III"/>
    <property type="match status" value="1"/>
</dbReference>
<evidence type="ECO:0000256" key="9">
    <source>
        <dbReference type="HAMAP-Rule" id="MF_00062"/>
    </source>
</evidence>
<dbReference type="SUPFAM" id="SSF52540">
    <property type="entry name" value="P-loop containing nucleoside triphosphate hydrolases"/>
    <property type="match status" value="1"/>
</dbReference>
<dbReference type="PRINTS" id="PR00315">
    <property type="entry name" value="ELONGATNFCT"/>
</dbReference>
<dbReference type="GO" id="GO:0000103">
    <property type="term" value="P:sulfate assimilation"/>
    <property type="evidence" value="ECO:0007669"/>
    <property type="project" value="UniProtKB-UniRule"/>
</dbReference>
<dbReference type="FunFam" id="3.40.50.300:FF:000119">
    <property type="entry name" value="Sulfate adenylyltransferase subunit 1"/>
    <property type="match status" value="1"/>
</dbReference>
<keyword evidence="2 9" id="KW-0808">Transferase</keyword>
<dbReference type="SUPFAM" id="SSF50447">
    <property type="entry name" value="Translation proteins"/>
    <property type="match status" value="1"/>
</dbReference>
<dbReference type="AlphaFoldDB" id="A0A1H6MBP9"/>
<evidence type="ECO:0000256" key="5">
    <source>
        <dbReference type="ARBA" id="ARBA00022840"/>
    </source>
</evidence>
<evidence type="ECO:0000256" key="4">
    <source>
        <dbReference type="ARBA" id="ARBA00022741"/>
    </source>
</evidence>
<comment type="catalytic activity">
    <reaction evidence="9">
        <text>sulfate + ATP + H(+) = adenosine 5'-phosphosulfate + diphosphate</text>
        <dbReference type="Rhea" id="RHEA:18133"/>
        <dbReference type="ChEBI" id="CHEBI:15378"/>
        <dbReference type="ChEBI" id="CHEBI:16189"/>
        <dbReference type="ChEBI" id="CHEBI:30616"/>
        <dbReference type="ChEBI" id="CHEBI:33019"/>
        <dbReference type="ChEBI" id="CHEBI:58243"/>
        <dbReference type="EC" id="2.7.7.4"/>
    </reaction>
</comment>
<keyword evidence="4 9" id="KW-0547">Nucleotide-binding</keyword>
<dbReference type="InterPro" id="IPR041757">
    <property type="entry name" value="CysN_GTP-bd"/>
</dbReference>
<evidence type="ECO:0000313" key="12">
    <source>
        <dbReference type="Proteomes" id="UP000176204"/>
    </source>
</evidence>
<dbReference type="NCBIfam" id="TIGR02034">
    <property type="entry name" value="CysN"/>
    <property type="match status" value="1"/>
</dbReference>
<feature type="binding site" evidence="9">
    <location>
        <begin position="22"/>
        <end position="29"/>
    </location>
    <ligand>
        <name>GTP</name>
        <dbReference type="ChEBI" id="CHEBI:37565"/>
    </ligand>
</feature>
<evidence type="ECO:0000256" key="2">
    <source>
        <dbReference type="ARBA" id="ARBA00022679"/>
    </source>
</evidence>
<dbReference type="Pfam" id="PF00009">
    <property type="entry name" value="GTP_EFTU"/>
    <property type="match status" value="1"/>
</dbReference>
<dbReference type="STRING" id="1679444.PYTT_2334"/>
<dbReference type="InterPro" id="IPR009001">
    <property type="entry name" value="Transl_elong_EF1A/Init_IF2_C"/>
</dbReference>
<evidence type="ECO:0000256" key="7">
    <source>
        <dbReference type="ARBA" id="ARBA00055271"/>
    </source>
</evidence>
<dbReference type="CDD" id="cd03695">
    <property type="entry name" value="CysN_NodQ_II"/>
    <property type="match status" value="1"/>
</dbReference>
<dbReference type="GO" id="GO:0070814">
    <property type="term" value="P:hydrogen sulfide biosynthetic process"/>
    <property type="evidence" value="ECO:0007669"/>
    <property type="project" value="UniProtKB-UniRule"/>
</dbReference>
<evidence type="ECO:0000256" key="1">
    <source>
        <dbReference type="ARBA" id="ARBA00005048"/>
    </source>
</evidence>
<dbReference type="EC" id="2.7.7.4" evidence="9"/>
<accession>A0A1H6MBP9</accession>
<dbReference type="NCBIfam" id="NF003478">
    <property type="entry name" value="PRK05124.1"/>
    <property type="match status" value="1"/>
</dbReference>
<dbReference type="InterPro" id="IPR050100">
    <property type="entry name" value="TRAFAC_GTPase_members"/>
</dbReference>
<dbReference type="InterPro" id="IPR044138">
    <property type="entry name" value="CysN_II"/>
</dbReference>
<dbReference type="EMBL" id="LT629973">
    <property type="protein sequence ID" value="SEH98826.1"/>
    <property type="molecule type" value="Genomic_DNA"/>
</dbReference>
<reference evidence="12" key="1">
    <citation type="submission" date="2016-09" db="EMBL/GenBank/DDBJ databases">
        <authorList>
            <person name="Koehorst J."/>
        </authorList>
    </citation>
    <scope>NUCLEOTIDE SEQUENCE [LARGE SCALE GENOMIC DNA]</scope>
</reference>
<feature type="binding site" evidence="9">
    <location>
        <begin position="157"/>
        <end position="160"/>
    </location>
    <ligand>
        <name>GTP</name>
        <dbReference type="ChEBI" id="CHEBI:37565"/>
    </ligand>
</feature>
<evidence type="ECO:0000313" key="11">
    <source>
        <dbReference type="EMBL" id="SEH98826.1"/>
    </source>
</evidence>
<keyword evidence="5 9" id="KW-0067">ATP-binding</keyword>
<comment type="subunit">
    <text evidence="8">Heterodimer composed of CysD, the smaller subunit, and CysNC.</text>
</comment>
<comment type="function">
    <text evidence="7 9">With CysD forms the ATP sulfurylase (ATPS) that catalyzes the adenylation of sulfate producing adenosine 5'-phosphosulfate (APS) and diphosphate, the first enzymatic step in sulfur assimilation pathway. APS synthesis involves the formation of a high-energy phosphoric-sulfuric acid anhydride bond driven by GTP hydrolysis by CysN coupled to ATP hydrolysis by CysD.</text>
</comment>
<dbReference type="HAMAP" id="MF_00062">
    <property type="entry name" value="Sulf_adenylyltr_sub1"/>
    <property type="match status" value="1"/>
</dbReference>
<dbReference type="InterPro" id="IPR000795">
    <property type="entry name" value="T_Tr_GTP-bd_dom"/>
</dbReference>
<keyword evidence="6 9" id="KW-0342">GTP-binding</keyword>
<feature type="binding site" evidence="9">
    <location>
        <begin position="102"/>
        <end position="106"/>
    </location>
    <ligand>
        <name>GTP</name>
        <dbReference type="ChEBI" id="CHEBI:37565"/>
    </ligand>
</feature>
<dbReference type="GO" id="GO:0005524">
    <property type="term" value="F:ATP binding"/>
    <property type="evidence" value="ECO:0007669"/>
    <property type="project" value="UniProtKB-KW"/>
</dbReference>
<dbReference type="PROSITE" id="PS00301">
    <property type="entry name" value="G_TR_1"/>
    <property type="match status" value="1"/>
</dbReference>
<dbReference type="FunFam" id="2.40.30.10:FF:000027">
    <property type="entry name" value="Sulfate adenylyltransferase subunit 1"/>
    <property type="match status" value="1"/>
</dbReference>
<evidence type="ECO:0000256" key="3">
    <source>
        <dbReference type="ARBA" id="ARBA00022695"/>
    </source>
</evidence>
<dbReference type="GO" id="GO:0005525">
    <property type="term" value="F:GTP binding"/>
    <property type="evidence" value="ECO:0007669"/>
    <property type="project" value="UniProtKB-UniRule"/>
</dbReference>
<dbReference type="InterPro" id="IPR031157">
    <property type="entry name" value="G_TR_CS"/>
</dbReference>
<keyword evidence="3 9" id="KW-0548">Nucleotidyltransferase</keyword>
<dbReference type="InterPro" id="IPR011779">
    <property type="entry name" value="SO4_adenylTrfase_lsu"/>
</dbReference>
<dbReference type="InterPro" id="IPR009000">
    <property type="entry name" value="Transl_B-barrel_sf"/>
</dbReference>
<evidence type="ECO:0000256" key="8">
    <source>
        <dbReference type="ARBA" id="ARBA00062688"/>
    </source>
</evidence>
<dbReference type="UniPathway" id="UPA00140">
    <property type="reaction ID" value="UER00204"/>
</dbReference>
<dbReference type="InterPro" id="IPR027417">
    <property type="entry name" value="P-loop_NTPase"/>
</dbReference>
<dbReference type="PROSITE" id="PS51722">
    <property type="entry name" value="G_TR_2"/>
    <property type="match status" value="1"/>
</dbReference>
<evidence type="ECO:0000259" key="10">
    <source>
        <dbReference type="PROSITE" id="PS51722"/>
    </source>
</evidence>
<gene>
    <name evidence="9" type="primary">cysN</name>
    <name evidence="11" type="ORF">PYTT_2334</name>
</gene>